<reference evidence="2 3" key="1">
    <citation type="submission" date="2019-10" db="EMBL/GenBank/DDBJ databases">
        <title>Extracellular Electron Transfer in a Candidatus Methanoperedens spp. Enrichment Culture.</title>
        <authorList>
            <person name="Berger S."/>
            <person name="Rangel Shaw D."/>
            <person name="Berben T."/>
            <person name="In 'T Zandt M."/>
            <person name="Frank J."/>
            <person name="Reimann J."/>
            <person name="Jetten M.S.M."/>
            <person name="Welte C.U."/>
        </authorList>
    </citation>
    <scope>NUCLEOTIDE SEQUENCE [LARGE SCALE GENOMIC DNA]</scope>
    <source>
        <strain evidence="2">SB12</strain>
    </source>
</reference>
<feature type="transmembrane region" description="Helical" evidence="1">
    <location>
        <begin position="27"/>
        <end position="46"/>
    </location>
</feature>
<accession>A0A833GZK4</accession>
<organism evidence="2 3">
    <name type="scientific">Leptonema illini</name>
    <dbReference type="NCBI Taxonomy" id="183"/>
    <lineage>
        <taxon>Bacteria</taxon>
        <taxon>Pseudomonadati</taxon>
        <taxon>Spirochaetota</taxon>
        <taxon>Spirochaetia</taxon>
        <taxon>Leptospirales</taxon>
        <taxon>Leptospiraceae</taxon>
        <taxon>Leptonema</taxon>
    </lineage>
</organism>
<evidence type="ECO:0000256" key="1">
    <source>
        <dbReference type="SAM" id="Phobius"/>
    </source>
</evidence>
<dbReference type="Proteomes" id="UP000460298">
    <property type="component" value="Unassembled WGS sequence"/>
</dbReference>
<gene>
    <name evidence="2" type="ORF">F9K24_15180</name>
</gene>
<dbReference type="EMBL" id="WBUI01000016">
    <property type="protein sequence ID" value="KAB2931034.1"/>
    <property type="molecule type" value="Genomic_DNA"/>
</dbReference>
<keyword evidence="1" id="KW-0812">Transmembrane</keyword>
<name>A0A833GZK4_9LEPT</name>
<evidence type="ECO:0008006" key="4">
    <source>
        <dbReference type="Google" id="ProtNLM"/>
    </source>
</evidence>
<protein>
    <recommendedName>
        <fullName evidence="4">Cobalt transport protein</fullName>
    </recommendedName>
</protein>
<proteinExistence type="predicted"/>
<evidence type="ECO:0000313" key="2">
    <source>
        <dbReference type="EMBL" id="KAB2931034.1"/>
    </source>
</evidence>
<keyword evidence="1" id="KW-0472">Membrane</keyword>
<keyword evidence="1" id="KW-1133">Transmembrane helix</keyword>
<sequence length="190" mass="21569">MKDRSLLFFVLPAGVIALTFLHRTDMLGAIIATLCVIAVPHTLRLLARTALSVLFFATITTTGYAVSMWLQSKPFFETMLLINTRIFAITFFTVVILHRLDLHRALSGSRTALFLLVLVQSQIRLYQQFAREFAHALNSRSTKRPSFRSRLRTAASTGRAIFLAALHEAEEKSHAMESRLYFERGPYDSF</sequence>
<feature type="transmembrane region" description="Helical" evidence="1">
    <location>
        <begin position="82"/>
        <end position="100"/>
    </location>
</feature>
<feature type="transmembrane region" description="Helical" evidence="1">
    <location>
        <begin position="53"/>
        <end position="70"/>
    </location>
</feature>
<comment type="caution">
    <text evidence="2">The sequence shown here is derived from an EMBL/GenBank/DDBJ whole genome shotgun (WGS) entry which is preliminary data.</text>
</comment>
<evidence type="ECO:0000313" key="3">
    <source>
        <dbReference type="Proteomes" id="UP000460298"/>
    </source>
</evidence>
<dbReference type="AlphaFoldDB" id="A0A833GZK4"/>